<feature type="non-terminal residue" evidence="1">
    <location>
        <position position="163"/>
    </location>
</feature>
<dbReference type="EMBL" id="UOGG01000116">
    <property type="protein sequence ID" value="VAX30574.1"/>
    <property type="molecule type" value="Genomic_DNA"/>
</dbReference>
<evidence type="ECO:0000313" key="1">
    <source>
        <dbReference type="EMBL" id="VAX30574.1"/>
    </source>
</evidence>
<sequence length="163" mass="17886">MNVLNTSHETKTDQRIKTCGQLKLELIQRGLYISPDILKSPDVASGVCPGVPGEEVTLALTENLIVKTSLKPKDKAPMILKVQNDKLVLDAGEDEDREVGIIPLPAFLKNLMNERTPLSENICLDGYCLNIFLRAVDNGKKLNMSKDHIVAIVQSAFEEGSAD</sequence>
<organism evidence="1">
    <name type="scientific">hydrothermal vent metagenome</name>
    <dbReference type="NCBI Taxonomy" id="652676"/>
    <lineage>
        <taxon>unclassified sequences</taxon>
        <taxon>metagenomes</taxon>
        <taxon>ecological metagenomes</taxon>
    </lineage>
</organism>
<proteinExistence type="predicted"/>
<accession>A0A3B1D317</accession>
<reference evidence="1" key="1">
    <citation type="submission" date="2018-06" db="EMBL/GenBank/DDBJ databases">
        <authorList>
            <person name="Zhirakovskaya E."/>
        </authorList>
    </citation>
    <scope>NUCLEOTIDE SEQUENCE</scope>
</reference>
<gene>
    <name evidence="1" type="ORF">MNBD_NITROSPINAE05-475</name>
</gene>
<protein>
    <submittedName>
        <fullName evidence="1">Uncharacterized protein</fullName>
    </submittedName>
</protein>
<dbReference type="AlphaFoldDB" id="A0A3B1D317"/>
<name>A0A3B1D317_9ZZZZ</name>